<dbReference type="RefSeq" id="WP_213042379.1">
    <property type="nucleotide sequence ID" value="NZ_CAJNBJ010000016.1"/>
</dbReference>
<protein>
    <recommendedName>
        <fullName evidence="3">Lipoprotein</fullName>
    </recommendedName>
</protein>
<evidence type="ECO:0000313" key="1">
    <source>
        <dbReference type="EMBL" id="CAE6751192.1"/>
    </source>
</evidence>
<sequence length="183" mass="20011">MLTSKHRLTVLLLTACLIGTGCVHKIQLSIPANGTSTAPIPASAQLEVPFLAIEGADHMPGIPLLEWPAKELRHTITHYFTQRQTFTSIGSEPGDLRLVVKAWLTLRAPDRYLYRVHLESDVSFPGQAPIKTYAAEGEALGSSVRWGTASDQDPIAEATSQALQQLATQIEADRDLIMKGTRR</sequence>
<comment type="caution">
    <text evidence="1">The sequence shown here is derived from an EMBL/GenBank/DDBJ whole genome shotgun (WGS) entry which is preliminary data.</text>
</comment>
<dbReference type="EMBL" id="CAJNBJ010000016">
    <property type="protein sequence ID" value="CAE6751192.1"/>
    <property type="molecule type" value="Genomic_DNA"/>
</dbReference>
<name>A0ABM8RGC3_9BACT</name>
<dbReference type="PROSITE" id="PS51257">
    <property type="entry name" value="PROKAR_LIPOPROTEIN"/>
    <property type="match status" value="1"/>
</dbReference>
<organism evidence="1 2">
    <name type="scientific">Nitrospira defluvii</name>
    <dbReference type="NCBI Taxonomy" id="330214"/>
    <lineage>
        <taxon>Bacteria</taxon>
        <taxon>Pseudomonadati</taxon>
        <taxon>Nitrospirota</taxon>
        <taxon>Nitrospiria</taxon>
        <taxon>Nitrospirales</taxon>
        <taxon>Nitrospiraceae</taxon>
        <taxon>Nitrospira</taxon>
    </lineage>
</organism>
<dbReference type="Proteomes" id="UP000675880">
    <property type="component" value="Unassembled WGS sequence"/>
</dbReference>
<accession>A0ABM8RGC3</accession>
<evidence type="ECO:0000313" key="2">
    <source>
        <dbReference type="Proteomes" id="UP000675880"/>
    </source>
</evidence>
<proteinExistence type="predicted"/>
<keyword evidence="2" id="KW-1185">Reference proteome</keyword>
<evidence type="ECO:0008006" key="3">
    <source>
        <dbReference type="Google" id="ProtNLM"/>
    </source>
</evidence>
<reference evidence="1 2" key="1">
    <citation type="submission" date="2021-02" db="EMBL/GenBank/DDBJ databases">
        <authorList>
            <person name="Han P."/>
        </authorList>
    </citation>
    <scope>NUCLEOTIDE SEQUENCE [LARGE SCALE GENOMIC DNA]</scope>
    <source>
        <strain evidence="1">Candidatus Nitrospira sp. ZN2</strain>
    </source>
</reference>
<gene>
    <name evidence="1" type="ORF">NSPZN2_30179</name>
</gene>